<evidence type="ECO:0000313" key="2">
    <source>
        <dbReference type="EMBL" id="MCW1883629.1"/>
    </source>
</evidence>
<keyword evidence="1" id="KW-0472">Membrane</keyword>
<protein>
    <submittedName>
        <fullName evidence="2">DUF805 domain-containing protein</fullName>
    </submittedName>
</protein>
<comment type="caution">
    <text evidence="2">The sequence shown here is derived from an EMBL/GenBank/DDBJ whole genome shotgun (WGS) entry which is preliminary data.</text>
</comment>
<keyword evidence="1" id="KW-0812">Transmembrane</keyword>
<dbReference type="RefSeq" id="WP_264499587.1">
    <property type="nucleotide sequence ID" value="NZ_JAPDDS010000001.1"/>
</dbReference>
<dbReference type="Pfam" id="PF05656">
    <property type="entry name" value="DUF805"/>
    <property type="match status" value="1"/>
</dbReference>
<evidence type="ECO:0000256" key="1">
    <source>
        <dbReference type="SAM" id="Phobius"/>
    </source>
</evidence>
<feature type="transmembrane region" description="Helical" evidence="1">
    <location>
        <begin position="60"/>
        <end position="82"/>
    </location>
</feature>
<organism evidence="2 3">
    <name type="scientific">Luteolibacter flavescens</name>
    <dbReference type="NCBI Taxonomy" id="1859460"/>
    <lineage>
        <taxon>Bacteria</taxon>
        <taxon>Pseudomonadati</taxon>
        <taxon>Verrucomicrobiota</taxon>
        <taxon>Verrucomicrobiia</taxon>
        <taxon>Verrucomicrobiales</taxon>
        <taxon>Verrucomicrobiaceae</taxon>
        <taxon>Luteolibacter</taxon>
    </lineage>
</organism>
<dbReference type="Proteomes" id="UP001207930">
    <property type="component" value="Unassembled WGS sequence"/>
</dbReference>
<feature type="transmembrane region" description="Helical" evidence="1">
    <location>
        <begin position="25"/>
        <end position="48"/>
    </location>
</feature>
<dbReference type="PANTHER" id="PTHR34980:SF3">
    <property type="entry name" value="BLR8105 PROTEIN"/>
    <property type="match status" value="1"/>
</dbReference>
<reference evidence="2 3" key="1">
    <citation type="submission" date="2022-10" db="EMBL/GenBank/DDBJ databases">
        <title>Luteolibacter flavescens strain MCCC 1K03193, whole genome shotgun sequencing project.</title>
        <authorList>
            <person name="Zhao G."/>
            <person name="Shen L."/>
        </authorList>
    </citation>
    <scope>NUCLEOTIDE SEQUENCE [LARGE SCALE GENOMIC DNA]</scope>
    <source>
        <strain evidence="2 3">MCCC 1K03193</strain>
    </source>
</reference>
<accession>A0ABT3FJ81</accession>
<evidence type="ECO:0000313" key="3">
    <source>
        <dbReference type="Proteomes" id="UP001207930"/>
    </source>
</evidence>
<dbReference type="EMBL" id="JAPDDS010000001">
    <property type="protein sequence ID" value="MCW1883629.1"/>
    <property type="molecule type" value="Genomic_DNA"/>
</dbReference>
<proteinExistence type="predicted"/>
<gene>
    <name evidence="2" type="ORF">OKA04_02745</name>
</gene>
<dbReference type="PANTHER" id="PTHR34980">
    <property type="entry name" value="INNER MEMBRANE PROTEIN-RELATED-RELATED"/>
    <property type="match status" value="1"/>
</dbReference>
<keyword evidence="3" id="KW-1185">Reference proteome</keyword>
<feature type="transmembrane region" description="Helical" evidence="1">
    <location>
        <begin position="94"/>
        <end position="112"/>
    </location>
</feature>
<keyword evidence="1" id="KW-1133">Transmembrane helix</keyword>
<name>A0ABT3FJ81_9BACT</name>
<dbReference type="InterPro" id="IPR008523">
    <property type="entry name" value="DUF805"/>
</dbReference>
<sequence>MPAISQQMLKETLFSFNGRIPRRTYWLWAIASGLVIGIIIGILSFIIGPSVDPETGAVSGGGLFSIIVILLYIPLVWIGLALGVKRWHDRGKSGWWVLIALIPIVGGIWTLVECGFLRGTVGPNQFGPDPT</sequence>